<dbReference type="Pfam" id="PF00078">
    <property type="entry name" value="RVT_1"/>
    <property type="match status" value="1"/>
</dbReference>
<reference evidence="2 3" key="1">
    <citation type="journal article" date="2022" name="Allergy">
        <title>Genome assembly and annotation of Periplaneta americana reveal a comprehensive cockroach allergen profile.</title>
        <authorList>
            <person name="Wang L."/>
            <person name="Xiong Q."/>
            <person name="Saelim N."/>
            <person name="Wang L."/>
            <person name="Nong W."/>
            <person name="Wan A.T."/>
            <person name="Shi M."/>
            <person name="Liu X."/>
            <person name="Cao Q."/>
            <person name="Hui J.H.L."/>
            <person name="Sookrung N."/>
            <person name="Leung T.F."/>
            <person name="Tungtrongchitr A."/>
            <person name="Tsui S.K.W."/>
        </authorList>
    </citation>
    <scope>NUCLEOTIDE SEQUENCE [LARGE SCALE GENOMIC DNA]</scope>
    <source>
        <strain evidence="2">PWHHKU_190912</strain>
    </source>
</reference>
<dbReference type="PANTHER" id="PTHR33332">
    <property type="entry name" value="REVERSE TRANSCRIPTASE DOMAIN-CONTAINING PROTEIN"/>
    <property type="match status" value="1"/>
</dbReference>
<dbReference type="Proteomes" id="UP001148838">
    <property type="component" value="Unassembled WGS sequence"/>
</dbReference>
<name>A0ABQ8TVC4_PERAM</name>
<dbReference type="EMBL" id="JAJSOF020000003">
    <property type="protein sequence ID" value="KAJ4449778.1"/>
    <property type="molecule type" value="Genomic_DNA"/>
</dbReference>
<protein>
    <recommendedName>
        <fullName evidence="1">Reverse transcriptase domain-containing protein</fullName>
    </recommendedName>
</protein>
<evidence type="ECO:0000313" key="3">
    <source>
        <dbReference type="Proteomes" id="UP001148838"/>
    </source>
</evidence>
<comment type="caution">
    <text evidence="2">The sequence shown here is derived from an EMBL/GenBank/DDBJ whole genome shotgun (WGS) entry which is preliminary data.</text>
</comment>
<dbReference type="InterPro" id="IPR000477">
    <property type="entry name" value="RT_dom"/>
</dbReference>
<organism evidence="2 3">
    <name type="scientific">Periplaneta americana</name>
    <name type="common">American cockroach</name>
    <name type="synonym">Blatta americana</name>
    <dbReference type="NCBI Taxonomy" id="6978"/>
    <lineage>
        <taxon>Eukaryota</taxon>
        <taxon>Metazoa</taxon>
        <taxon>Ecdysozoa</taxon>
        <taxon>Arthropoda</taxon>
        <taxon>Hexapoda</taxon>
        <taxon>Insecta</taxon>
        <taxon>Pterygota</taxon>
        <taxon>Neoptera</taxon>
        <taxon>Polyneoptera</taxon>
        <taxon>Dictyoptera</taxon>
        <taxon>Blattodea</taxon>
        <taxon>Blattoidea</taxon>
        <taxon>Blattidae</taxon>
        <taxon>Blattinae</taxon>
        <taxon>Periplaneta</taxon>
    </lineage>
</organism>
<feature type="domain" description="Reverse transcriptase" evidence="1">
    <location>
        <begin position="27"/>
        <end position="196"/>
    </location>
</feature>
<sequence length="346" mass="40968">MPNRSTVHQLTRIVEYISRGYHLCYSVIAVFFDIEKAYDTVWHKGLLAKLINLKIPSDFISIISSFVSLRIFKFIVRTPFSSVKHIWQVFLKVLSYLQHFIIYCTSDIPRHDFSQLAMYADDTVIYCRKWNMLSTHRVIPQRLHSIDKWTKLWKIKINSTKTSAIVFTKSRAALPSFLFLRNVQIHYVLKTKYLGILLHWRLNWKEHILKNKYAALTRLKQIMLLLLSTVLSLRCNLSLYKLYIRSQMIYAASAWGFTPNTTSHHLQMVHNKAFRIIGGYDFFTKQIQMHDDLEIPTVSEYIRVITKNFYIQTRENENVLISNIGKYNVAMYNKHKTAKHILLNLW</sequence>
<accession>A0ABQ8TVC4</accession>
<proteinExistence type="predicted"/>
<evidence type="ECO:0000313" key="2">
    <source>
        <dbReference type="EMBL" id="KAJ4449778.1"/>
    </source>
</evidence>
<keyword evidence="3" id="KW-1185">Reference proteome</keyword>
<evidence type="ECO:0000259" key="1">
    <source>
        <dbReference type="Pfam" id="PF00078"/>
    </source>
</evidence>
<gene>
    <name evidence="2" type="ORF">ANN_01182</name>
</gene>